<keyword evidence="1" id="KW-0175">Coiled coil</keyword>
<organism evidence="3">
    <name type="scientific">human gut metagenome</name>
    <dbReference type="NCBI Taxonomy" id="408170"/>
    <lineage>
        <taxon>unclassified sequences</taxon>
        <taxon>metagenomes</taxon>
        <taxon>organismal metagenomes</taxon>
    </lineage>
</organism>
<sequence>MNILTRKNLKALNVPDEAIDAIVEAHSDAINDIKAERDKYAEQAKQIAALTTERDTLKQQLADAKKSGGDAQKIQEAFDAYKQQVETEKKTATLTTAAKKLLTSKGMQEKLADLVMAKRGLDGIELDDKGAIKDGDKLIDALKGEYGDLFSTQQQQGTPTTTPPSGGNATHGSGRAAALAAKYAQDMYGAVAPEGANK</sequence>
<proteinExistence type="predicted"/>
<dbReference type="GO" id="GO:0019069">
    <property type="term" value="P:viral capsid assembly"/>
    <property type="evidence" value="ECO:0007669"/>
    <property type="project" value="InterPro"/>
</dbReference>
<evidence type="ECO:0008006" key="5">
    <source>
        <dbReference type="Google" id="ProtNLM"/>
    </source>
</evidence>
<gene>
    <name evidence="4" type="ORF">LEA_09143</name>
    <name evidence="3" type="ORF">OBE_07690</name>
</gene>
<evidence type="ECO:0000313" key="3">
    <source>
        <dbReference type="EMBL" id="EKC62997.1"/>
    </source>
</evidence>
<feature type="coiled-coil region" evidence="1">
    <location>
        <begin position="23"/>
        <end position="91"/>
    </location>
</feature>
<dbReference type="EMBL" id="AJWZ01005285">
    <property type="protein sequence ID" value="EKC62997.1"/>
    <property type="molecule type" value="Genomic_DNA"/>
</dbReference>
<feature type="compositionally biased region" description="Low complexity" evidence="2">
    <location>
        <begin position="152"/>
        <end position="167"/>
    </location>
</feature>
<dbReference type="EMBL" id="AJWY01006116">
    <property type="protein sequence ID" value="EKC67751.1"/>
    <property type="molecule type" value="Genomic_DNA"/>
</dbReference>
<dbReference type="AlphaFoldDB" id="K1SQJ6"/>
<evidence type="ECO:0000256" key="2">
    <source>
        <dbReference type="SAM" id="MobiDB-lite"/>
    </source>
</evidence>
<dbReference type="InterPro" id="IPR009636">
    <property type="entry name" value="SCAF"/>
</dbReference>
<accession>K1SQJ6</accession>
<protein>
    <recommendedName>
        <fullName evidence="5">Phage minor structural protein GP20</fullName>
    </recommendedName>
</protein>
<name>K1SQJ6_9ZZZZ</name>
<dbReference type="Pfam" id="PF06810">
    <property type="entry name" value="Phage_scaffold"/>
    <property type="match status" value="1"/>
</dbReference>
<reference evidence="3" key="1">
    <citation type="journal article" date="2013" name="Environ. Microbiol.">
        <title>Microbiota from the distal guts of lean and obese adolescents exhibit partial functional redundancy besides clear differences in community structure.</title>
        <authorList>
            <person name="Ferrer M."/>
            <person name="Ruiz A."/>
            <person name="Lanza F."/>
            <person name="Haange S.B."/>
            <person name="Oberbach A."/>
            <person name="Till H."/>
            <person name="Bargiela R."/>
            <person name="Campoy C."/>
            <person name="Segura M.T."/>
            <person name="Richter M."/>
            <person name="von Bergen M."/>
            <person name="Seifert J."/>
            <person name="Suarez A."/>
        </authorList>
    </citation>
    <scope>NUCLEOTIDE SEQUENCE</scope>
</reference>
<evidence type="ECO:0000256" key="1">
    <source>
        <dbReference type="SAM" id="Coils"/>
    </source>
</evidence>
<evidence type="ECO:0000313" key="4">
    <source>
        <dbReference type="EMBL" id="EKC67751.1"/>
    </source>
</evidence>
<feature type="region of interest" description="Disordered" evidence="2">
    <location>
        <begin position="152"/>
        <end position="175"/>
    </location>
</feature>
<comment type="caution">
    <text evidence="3">The sequence shown here is derived from an EMBL/GenBank/DDBJ whole genome shotgun (WGS) entry which is preliminary data.</text>
</comment>